<protein>
    <submittedName>
        <fullName evidence="1">Uncharacterized protein</fullName>
    </submittedName>
</protein>
<organism evidence="1 2">
    <name type="scientific">Acinetobacter radioresistens</name>
    <dbReference type="NCBI Taxonomy" id="40216"/>
    <lineage>
        <taxon>Bacteria</taxon>
        <taxon>Pseudomonadati</taxon>
        <taxon>Pseudomonadota</taxon>
        <taxon>Gammaproteobacteria</taxon>
        <taxon>Moraxellales</taxon>
        <taxon>Moraxellaceae</taxon>
        <taxon>Acinetobacter</taxon>
    </lineage>
</organism>
<reference evidence="1 2" key="1">
    <citation type="journal article" date="2018" name="Nat. Biotechnol.">
        <title>A standardized bacterial taxonomy based on genome phylogeny substantially revises the tree of life.</title>
        <authorList>
            <person name="Parks D.H."/>
            <person name="Chuvochina M."/>
            <person name="Waite D.W."/>
            <person name="Rinke C."/>
            <person name="Skarshewski A."/>
            <person name="Chaumeil P.A."/>
            <person name="Hugenholtz P."/>
        </authorList>
    </citation>
    <scope>NUCLEOTIDE SEQUENCE [LARGE SCALE GENOMIC DNA]</scope>
    <source>
        <strain evidence="1">UBA10045</strain>
    </source>
</reference>
<comment type="caution">
    <text evidence="1">The sequence shown here is derived from an EMBL/GenBank/DDBJ whole genome shotgun (WGS) entry which is preliminary data.</text>
</comment>
<evidence type="ECO:0000313" key="2">
    <source>
        <dbReference type="Proteomes" id="UP000262257"/>
    </source>
</evidence>
<dbReference type="EMBL" id="DPXL01000004">
    <property type="protein sequence ID" value="HCM30299.1"/>
    <property type="molecule type" value="Genomic_DNA"/>
</dbReference>
<name>A0A3D3FWW6_ACIRA</name>
<proteinExistence type="predicted"/>
<dbReference type="AlphaFoldDB" id="A0A3D3FWW6"/>
<gene>
    <name evidence="1" type="ORF">DIC32_00255</name>
</gene>
<dbReference type="Proteomes" id="UP000262257">
    <property type="component" value="Unassembled WGS sequence"/>
</dbReference>
<sequence length="422" mass="45976">MVASTDIKFYVHTNNNAPQLQNAYGSMINVLDAWLINGAFVGNVLSLTVSGRIATAVVDANHNLLTYQVIKIAGANQSELNREHRITSIENGTMFKFELPEDLGVIAGTGSITCSLPPLGWEKPFSSTNPGGGGKAAYRSKNELLPRRPFLRVVDELDPAWSANYALYAKVGIVEHMDGIDSLIGSQAPYDASNPDKNWVGSGSGTSAYNGWAKWYYRRSTELRATQSTDAGGGSSVGSSPYYVIGNSDYFYVLNGHTASDARKLAYFFGAIDSEKRDCFLGSSLKYFTASSNERPSADAPLLHGGVNQPNFVSAHDVDGSSFYTNNYVTSLTFNGVTDFRTGVRNDINPITPICLDVMVIESSNKFRGKVPLLKWLPHLEPYTNNAFVIESNDVYLAINTYSWQANGQFLIKVGDLNASSN</sequence>
<evidence type="ECO:0000313" key="1">
    <source>
        <dbReference type="EMBL" id="HCM30299.1"/>
    </source>
</evidence>
<accession>A0A3D3FWW6</accession>